<dbReference type="PANTHER" id="PTHR47334:SF3">
    <property type="entry name" value="PWI DOMAIN-CONTAINING PROTEIN"/>
    <property type="match status" value="1"/>
</dbReference>
<evidence type="ECO:0000259" key="1">
    <source>
        <dbReference type="PROSITE" id="PS51025"/>
    </source>
</evidence>
<keyword evidence="3" id="KW-1185">Reference proteome</keyword>
<reference evidence="3" key="1">
    <citation type="journal article" date="2014" name="Science">
        <title>Ancient hybridizations among the ancestral genomes of bread wheat.</title>
        <authorList>
            <consortium name="International Wheat Genome Sequencing Consortium,"/>
            <person name="Marcussen T."/>
            <person name="Sandve S.R."/>
            <person name="Heier L."/>
            <person name="Spannagl M."/>
            <person name="Pfeifer M."/>
            <person name="Jakobsen K.S."/>
            <person name="Wulff B.B."/>
            <person name="Steuernagel B."/>
            <person name="Mayer K.F."/>
            <person name="Olsen O.A."/>
        </authorList>
    </citation>
    <scope>NUCLEOTIDE SEQUENCE [LARGE SCALE GENOMIC DNA]</scope>
    <source>
        <strain evidence="3">cv. AL8/78</strain>
    </source>
</reference>
<evidence type="ECO:0000313" key="3">
    <source>
        <dbReference type="Proteomes" id="UP000015105"/>
    </source>
</evidence>
<dbReference type="Gene3D" id="1.20.1390.10">
    <property type="entry name" value="PWI domain"/>
    <property type="match status" value="1"/>
</dbReference>
<feature type="domain" description="PWI" evidence="1">
    <location>
        <begin position="120"/>
        <end position="212"/>
    </location>
</feature>
<reference evidence="2" key="3">
    <citation type="journal article" date="2017" name="Nature">
        <title>Genome sequence of the progenitor of the wheat D genome Aegilops tauschii.</title>
        <authorList>
            <person name="Luo M.C."/>
            <person name="Gu Y.Q."/>
            <person name="Puiu D."/>
            <person name="Wang H."/>
            <person name="Twardziok S.O."/>
            <person name="Deal K.R."/>
            <person name="Huo N."/>
            <person name="Zhu T."/>
            <person name="Wang L."/>
            <person name="Wang Y."/>
            <person name="McGuire P.E."/>
            <person name="Liu S."/>
            <person name="Long H."/>
            <person name="Ramasamy R.K."/>
            <person name="Rodriguez J.C."/>
            <person name="Van S.L."/>
            <person name="Yuan L."/>
            <person name="Wang Z."/>
            <person name="Xia Z."/>
            <person name="Xiao L."/>
            <person name="Anderson O.D."/>
            <person name="Ouyang S."/>
            <person name="Liang Y."/>
            <person name="Zimin A.V."/>
            <person name="Pertea G."/>
            <person name="Qi P."/>
            <person name="Bennetzen J.L."/>
            <person name="Dai X."/>
            <person name="Dawson M.W."/>
            <person name="Muller H.G."/>
            <person name="Kugler K."/>
            <person name="Rivarola-Duarte L."/>
            <person name="Spannagl M."/>
            <person name="Mayer K.F.X."/>
            <person name="Lu F.H."/>
            <person name="Bevan M.W."/>
            <person name="Leroy P."/>
            <person name="Li P."/>
            <person name="You F.M."/>
            <person name="Sun Q."/>
            <person name="Liu Z."/>
            <person name="Lyons E."/>
            <person name="Wicker T."/>
            <person name="Salzberg S.L."/>
            <person name="Devos K.M."/>
            <person name="Dvorak J."/>
        </authorList>
    </citation>
    <scope>NUCLEOTIDE SEQUENCE [LARGE SCALE GENOMIC DNA]</scope>
    <source>
        <strain evidence="2">cv. AL8/78</strain>
    </source>
</reference>
<dbReference type="InterPro" id="IPR053294">
    <property type="entry name" value="RBM_PWI_domain"/>
</dbReference>
<organism evidence="2 3">
    <name type="scientific">Aegilops tauschii subsp. strangulata</name>
    <name type="common">Goatgrass</name>
    <dbReference type="NCBI Taxonomy" id="200361"/>
    <lineage>
        <taxon>Eukaryota</taxon>
        <taxon>Viridiplantae</taxon>
        <taxon>Streptophyta</taxon>
        <taxon>Embryophyta</taxon>
        <taxon>Tracheophyta</taxon>
        <taxon>Spermatophyta</taxon>
        <taxon>Magnoliopsida</taxon>
        <taxon>Liliopsida</taxon>
        <taxon>Poales</taxon>
        <taxon>Poaceae</taxon>
        <taxon>BOP clade</taxon>
        <taxon>Pooideae</taxon>
        <taxon>Triticodae</taxon>
        <taxon>Triticeae</taxon>
        <taxon>Triticinae</taxon>
        <taxon>Aegilops</taxon>
    </lineage>
</organism>
<dbReference type="SMART" id="SM00311">
    <property type="entry name" value="PWI"/>
    <property type="match status" value="1"/>
</dbReference>
<dbReference type="Pfam" id="PF01480">
    <property type="entry name" value="PWI"/>
    <property type="match status" value="1"/>
</dbReference>
<name>A0A453KQX9_AEGTS</name>
<reference evidence="3" key="2">
    <citation type="journal article" date="2017" name="Nat. Plants">
        <title>The Aegilops tauschii genome reveals multiple impacts of transposons.</title>
        <authorList>
            <person name="Zhao G."/>
            <person name="Zou C."/>
            <person name="Li K."/>
            <person name="Wang K."/>
            <person name="Li T."/>
            <person name="Gao L."/>
            <person name="Zhang X."/>
            <person name="Wang H."/>
            <person name="Yang Z."/>
            <person name="Liu X."/>
            <person name="Jiang W."/>
            <person name="Mao L."/>
            <person name="Kong X."/>
            <person name="Jiao Y."/>
            <person name="Jia J."/>
        </authorList>
    </citation>
    <scope>NUCLEOTIDE SEQUENCE [LARGE SCALE GENOMIC DNA]</scope>
    <source>
        <strain evidence="3">cv. AL8/78</strain>
    </source>
</reference>
<protein>
    <recommendedName>
        <fullName evidence="1">PWI domain-containing protein</fullName>
    </recommendedName>
</protein>
<dbReference type="PANTHER" id="PTHR47334">
    <property type="entry name" value="SPLICING FACTOR PWI DOMAIN-CONTAINING PROTEIN / RNA RECOGNITION MOTIF (RRM)-CONTAINING PROTEIN"/>
    <property type="match status" value="1"/>
</dbReference>
<dbReference type="EnsemblPlants" id="AET5Gv20488300.1">
    <property type="protein sequence ID" value="AET5Gv20488300.1"/>
    <property type="gene ID" value="AET5Gv20488300"/>
</dbReference>
<dbReference type="PROSITE" id="PS51025">
    <property type="entry name" value="PWI"/>
    <property type="match status" value="1"/>
</dbReference>
<reference evidence="2" key="4">
    <citation type="submission" date="2019-03" db="UniProtKB">
        <authorList>
            <consortium name="EnsemblPlants"/>
        </authorList>
    </citation>
    <scope>IDENTIFICATION</scope>
</reference>
<dbReference type="Proteomes" id="UP000015105">
    <property type="component" value="Chromosome 5D"/>
</dbReference>
<dbReference type="AlphaFoldDB" id="A0A453KQX9"/>
<sequence length="212" mass="23962">MRYHQCMFPWSLNLQLNTRGNVSAGKVSAFFSFLNLQYLLNSVATLKLTLVLLRWTVDGFHKSNGEGKGIVSLPVLVSDKLNSSAPGEKVSFELQATSKSGNKETFDAEQLLAAIPKTKEELFAYDVNWAIYDKHGLHERMRHWVSEKSIEVFGEEIAEFVEYVVASTKEHVDAPRMLEALVSLMDDSAEKFILSLWTELIFEIKKAETGLE</sequence>
<evidence type="ECO:0000313" key="2">
    <source>
        <dbReference type="EnsemblPlants" id="AET5Gv20488300.1"/>
    </source>
</evidence>
<accession>A0A453KQX9</accession>
<dbReference type="InterPro" id="IPR002483">
    <property type="entry name" value="PWI_dom"/>
</dbReference>
<dbReference type="Gramene" id="AET5Gv20488300.1">
    <property type="protein sequence ID" value="AET5Gv20488300.1"/>
    <property type="gene ID" value="AET5Gv20488300"/>
</dbReference>
<proteinExistence type="predicted"/>
<reference evidence="2" key="5">
    <citation type="journal article" date="2021" name="G3 (Bethesda)">
        <title>Aegilops tauschii genome assembly Aet v5.0 features greater sequence contiguity and improved annotation.</title>
        <authorList>
            <person name="Wang L."/>
            <person name="Zhu T."/>
            <person name="Rodriguez J.C."/>
            <person name="Deal K.R."/>
            <person name="Dubcovsky J."/>
            <person name="McGuire P.E."/>
            <person name="Lux T."/>
            <person name="Spannagl M."/>
            <person name="Mayer K.F.X."/>
            <person name="Baldrich P."/>
            <person name="Meyers B.C."/>
            <person name="Huo N."/>
            <person name="Gu Y.Q."/>
            <person name="Zhou H."/>
            <person name="Devos K.M."/>
            <person name="Bennetzen J.L."/>
            <person name="Unver T."/>
            <person name="Budak H."/>
            <person name="Gulick P.J."/>
            <person name="Galiba G."/>
            <person name="Kalapos B."/>
            <person name="Nelson D.R."/>
            <person name="Li P."/>
            <person name="You F.M."/>
            <person name="Luo M.C."/>
            <person name="Dvorak J."/>
        </authorList>
    </citation>
    <scope>NUCLEOTIDE SEQUENCE [LARGE SCALE GENOMIC DNA]</scope>
    <source>
        <strain evidence="2">cv. AL8/78</strain>
    </source>
</reference>